<feature type="transmembrane region" description="Helical" evidence="7">
    <location>
        <begin position="58"/>
        <end position="81"/>
    </location>
</feature>
<keyword evidence="3 7" id="KW-0812">Transmembrane</keyword>
<evidence type="ECO:0000313" key="9">
    <source>
        <dbReference type="EMBL" id="OBI45978.1"/>
    </source>
</evidence>
<feature type="transmembrane region" description="Helical" evidence="7">
    <location>
        <begin position="116"/>
        <end position="134"/>
    </location>
</feature>
<gene>
    <name evidence="9" type="ORF">A5707_22700</name>
</gene>
<evidence type="ECO:0000256" key="4">
    <source>
        <dbReference type="ARBA" id="ARBA00022989"/>
    </source>
</evidence>
<evidence type="ECO:0000256" key="2">
    <source>
        <dbReference type="ARBA" id="ARBA00022475"/>
    </source>
</evidence>
<dbReference type="AlphaFoldDB" id="A0A1A2Z8K1"/>
<comment type="caution">
    <text evidence="9">The sequence shown here is derived from an EMBL/GenBank/DDBJ whole genome shotgun (WGS) entry which is preliminary data.</text>
</comment>
<dbReference type="InterPro" id="IPR010432">
    <property type="entry name" value="RDD"/>
</dbReference>
<sequence>MTVVVEEPQTPPVVEEPSPNDPAGWHLRAGALAVDVLPALAVVATMALVALTMPLRSTWWWVCVVVGAATILIATANRVMLPAVRGWSLGRALCGITVVRPDGAPVGAGRLVLRDLAHLLDTLSVFVGWLWPLWDGRRRTFADMVVRTEVHRLDPARRPADIRRLGAVAGAAATLLCVAGAALSTVTVYLPMRASDHTRAEIAEQGPKIVTEMLSYDPATLHDDFTRAQSLTTDKYRELLVAQQEAIQNGHPVVNEYWATNDAVLSATPKRATMLVFLQGHRGAGDAERYITATVRVSFVKGAAAHWLVDELTVVTKPKPPKGEK</sequence>
<accession>A0A1A2Z8K1</accession>
<dbReference type="Pfam" id="PF06271">
    <property type="entry name" value="RDD"/>
    <property type="match status" value="1"/>
</dbReference>
<evidence type="ECO:0000256" key="5">
    <source>
        <dbReference type="ARBA" id="ARBA00023136"/>
    </source>
</evidence>
<evidence type="ECO:0000256" key="3">
    <source>
        <dbReference type="ARBA" id="ARBA00022692"/>
    </source>
</evidence>
<dbReference type="EMBL" id="LZKJ01000116">
    <property type="protein sequence ID" value="OBI45978.1"/>
    <property type="molecule type" value="Genomic_DNA"/>
</dbReference>
<dbReference type="OrthoDB" id="9793824at2"/>
<dbReference type="InterPro" id="IPR051791">
    <property type="entry name" value="Pra-immunoreactive"/>
</dbReference>
<reference evidence="10" key="1">
    <citation type="submission" date="2016-06" db="EMBL/GenBank/DDBJ databases">
        <authorList>
            <person name="Sutton G."/>
            <person name="Brinkac L."/>
            <person name="Sanka R."/>
            <person name="Adams M."/>
            <person name="Lau E."/>
            <person name="Sam S."/>
            <person name="Sreng N."/>
            <person name="Him V."/>
            <person name="Kerleguer A."/>
            <person name="Cheng S."/>
        </authorList>
    </citation>
    <scope>NUCLEOTIDE SEQUENCE [LARGE SCALE GENOMIC DNA]</scope>
    <source>
        <strain evidence="10">E861</strain>
    </source>
</reference>
<proteinExistence type="predicted"/>
<organism evidence="9 10">
    <name type="scientific">Mycobacterium kyorinense</name>
    <dbReference type="NCBI Taxonomy" id="487514"/>
    <lineage>
        <taxon>Bacteria</taxon>
        <taxon>Bacillati</taxon>
        <taxon>Actinomycetota</taxon>
        <taxon>Actinomycetes</taxon>
        <taxon>Mycobacteriales</taxon>
        <taxon>Mycobacteriaceae</taxon>
        <taxon>Mycobacterium</taxon>
    </lineage>
</organism>
<feature type="transmembrane region" description="Helical" evidence="7">
    <location>
        <begin position="29"/>
        <end position="51"/>
    </location>
</feature>
<evidence type="ECO:0000313" key="10">
    <source>
        <dbReference type="Proteomes" id="UP000093592"/>
    </source>
</evidence>
<dbReference type="PANTHER" id="PTHR36115">
    <property type="entry name" value="PROLINE-RICH ANTIGEN HOMOLOG-RELATED"/>
    <property type="match status" value="1"/>
</dbReference>
<evidence type="ECO:0000259" key="8">
    <source>
        <dbReference type="Pfam" id="PF06271"/>
    </source>
</evidence>
<keyword evidence="4 7" id="KW-1133">Transmembrane helix</keyword>
<protein>
    <recommendedName>
        <fullName evidence="8">RDD domain-containing protein</fullName>
    </recommendedName>
</protein>
<feature type="compositionally biased region" description="Low complexity" evidence="6">
    <location>
        <begin position="1"/>
        <end position="17"/>
    </location>
</feature>
<evidence type="ECO:0000256" key="7">
    <source>
        <dbReference type="SAM" id="Phobius"/>
    </source>
</evidence>
<dbReference type="RefSeq" id="WP_065014796.1">
    <property type="nucleotide sequence ID" value="NZ_LZKJ01000116.1"/>
</dbReference>
<keyword evidence="2" id="KW-1003">Cell membrane</keyword>
<dbReference type="Proteomes" id="UP000093592">
    <property type="component" value="Unassembled WGS sequence"/>
</dbReference>
<dbReference type="GO" id="GO:0005886">
    <property type="term" value="C:plasma membrane"/>
    <property type="evidence" value="ECO:0007669"/>
    <property type="project" value="UniProtKB-SubCell"/>
</dbReference>
<evidence type="ECO:0000256" key="1">
    <source>
        <dbReference type="ARBA" id="ARBA00004651"/>
    </source>
</evidence>
<keyword evidence="5 7" id="KW-0472">Membrane</keyword>
<evidence type="ECO:0000256" key="6">
    <source>
        <dbReference type="SAM" id="MobiDB-lite"/>
    </source>
</evidence>
<comment type="subcellular location">
    <subcellularLocation>
        <location evidence="1">Cell membrane</location>
        <topology evidence="1">Multi-pass membrane protein</topology>
    </subcellularLocation>
</comment>
<feature type="region of interest" description="Disordered" evidence="6">
    <location>
        <begin position="1"/>
        <end position="20"/>
    </location>
</feature>
<feature type="domain" description="RDD" evidence="8">
    <location>
        <begin position="23"/>
        <end position="145"/>
    </location>
</feature>
<feature type="transmembrane region" description="Helical" evidence="7">
    <location>
        <begin position="165"/>
        <end position="190"/>
    </location>
</feature>
<name>A0A1A2Z8K1_9MYCO</name>
<dbReference type="PANTHER" id="PTHR36115:SF6">
    <property type="entry name" value="PROLINE-RICH ANTIGEN HOMOLOG"/>
    <property type="match status" value="1"/>
</dbReference>